<dbReference type="PANTHER" id="PTHR11706">
    <property type="entry name" value="SOLUTE CARRIER PROTEIN FAMILY 11 MEMBER"/>
    <property type="match status" value="1"/>
</dbReference>
<dbReference type="Pfam" id="PF01566">
    <property type="entry name" value="Nramp"/>
    <property type="match status" value="1"/>
</dbReference>
<evidence type="ECO:0000313" key="8">
    <source>
        <dbReference type="EMBL" id="GJN23633.1"/>
    </source>
</evidence>
<evidence type="ECO:0000256" key="7">
    <source>
        <dbReference type="SAM" id="Phobius"/>
    </source>
</evidence>
<dbReference type="PANTHER" id="PTHR11706:SF93">
    <property type="entry name" value="NATURAL RESISTANCE-ASSOCIATED MACROPHAGE PROTEIN, EXPRESSED"/>
    <property type="match status" value="1"/>
</dbReference>
<keyword evidence="4 7" id="KW-1133">Transmembrane helix</keyword>
<dbReference type="EMBL" id="BQKI01000076">
    <property type="protein sequence ID" value="GJN23633.1"/>
    <property type="molecule type" value="Genomic_DNA"/>
</dbReference>
<feature type="transmembrane region" description="Helical" evidence="7">
    <location>
        <begin position="162"/>
        <end position="182"/>
    </location>
</feature>
<sequence length="693" mass="75447">MQPTDGGSSIAHRLLRAVIPSPPLPSPPPPLGPYLFPALLAASAFSFYHLCAACRLPNRPSDILAFRRSSLTLPRLSELRFTALMTLICHQEYSQAIRGVLGLQAALSLLVSEVTMVAGIAVGFSIVFEYDDVAAGIYFASVAVILLPYIISHLDKRMAGTLHACIAGFTLLCFVLGVLVSQPKIPMRMNVNVMFPKLSGESAYSLMSLLGSNVIAHNFYVHSSVVQVQRRQPVRTLGSLFHDHLFSVVFIFSGVFLVNYILVSSAADEVSNPMLMNSQDAVELMHQSASIEADSQELSMHPQMEILGTPHHREETCQQNATEKEVEKFSVDAVVRDSLEGQQRQAFGPTEYSGSTTQSDQDSHYPTAQAITNSEGHLSAYNEELKSAVVDWTETMPNVHTATKVEGGTAENIKVKSTTGNIVEVESDFHTEKDKEVSCNLKFEQSGGDRTPITSDGSNLTCRLSRPSGFGRAARRQLTALLDEFWGYLFDYHGQLTPEANVKCFNSLVGMDLRKTSSVVRTDNLSEASWSPLMTDVIRRSYYDPTSIGGNESACSSSYTKKYHSSPDISAVIAADLSLVESRPELWGKYTYVLNRLQGILDPAFSKPRKPLRGCACLAKTGSAGKLIPGTFTTAAAILELIKGVEQAVSSRRGRSGTAAGNIAFPKGKENLASVLKRYKRRLAGKTSAGAQQ</sequence>
<feature type="region of interest" description="Disordered" evidence="6">
    <location>
        <begin position="340"/>
        <end position="364"/>
    </location>
</feature>
<feature type="transmembrane region" description="Helical" evidence="7">
    <location>
        <begin position="202"/>
        <end position="221"/>
    </location>
</feature>
<dbReference type="InterPro" id="IPR001046">
    <property type="entry name" value="NRAMP_fam"/>
</dbReference>
<evidence type="ECO:0000313" key="9">
    <source>
        <dbReference type="Proteomes" id="UP001054889"/>
    </source>
</evidence>
<feature type="transmembrane region" description="Helical" evidence="7">
    <location>
        <begin position="31"/>
        <end position="51"/>
    </location>
</feature>
<comment type="similarity">
    <text evidence="2">Belongs to the NRAMP (TC 2.A.55) family.</text>
</comment>
<dbReference type="GO" id="GO:0015086">
    <property type="term" value="F:cadmium ion transmembrane transporter activity"/>
    <property type="evidence" value="ECO:0007669"/>
    <property type="project" value="TreeGrafter"/>
</dbReference>
<evidence type="ECO:0000256" key="1">
    <source>
        <dbReference type="ARBA" id="ARBA00004141"/>
    </source>
</evidence>
<dbReference type="GO" id="GO:0005384">
    <property type="term" value="F:manganese ion transmembrane transporter activity"/>
    <property type="evidence" value="ECO:0007669"/>
    <property type="project" value="TreeGrafter"/>
</dbReference>
<dbReference type="Proteomes" id="UP001054889">
    <property type="component" value="Unassembled WGS sequence"/>
</dbReference>
<accession>A0AAV5EMP3</accession>
<evidence type="ECO:0000256" key="3">
    <source>
        <dbReference type="ARBA" id="ARBA00022692"/>
    </source>
</evidence>
<feature type="transmembrane region" description="Helical" evidence="7">
    <location>
        <begin position="241"/>
        <end position="262"/>
    </location>
</feature>
<keyword evidence="3 7" id="KW-0812">Transmembrane</keyword>
<gene>
    <name evidence="8" type="primary">gb11297</name>
    <name evidence="8" type="ORF">PR202_gb11297</name>
</gene>
<dbReference type="GO" id="GO:0034755">
    <property type="term" value="P:iron ion transmembrane transport"/>
    <property type="evidence" value="ECO:0007669"/>
    <property type="project" value="TreeGrafter"/>
</dbReference>
<reference evidence="8" key="1">
    <citation type="journal article" date="2018" name="DNA Res.">
        <title>Multiple hybrid de novo genome assembly of finger millet, an orphan allotetraploid crop.</title>
        <authorList>
            <person name="Hatakeyama M."/>
            <person name="Aluri S."/>
            <person name="Balachadran M.T."/>
            <person name="Sivarajan S.R."/>
            <person name="Patrignani A."/>
            <person name="Gruter S."/>
            <person name="Poveda L."/>
            <person name="Shimizu-Inatsugi R."/>
            <person name="Baeten J."/>
            <person name="Francoijs K.J."/>
            <person name="Nataraja K.N."/>
            <person name="Reddy Y.A.N."/>
            <person name="Phadnis S."/>
            <person name="Ravikumar R.L."/>
            <person name="Schlapbach R."/>
            <person name="Sreeman S.M."/>
            <person name="Shimizu K.K."/>
        </authorList>
    </citation>
    <scope>NUCLEOTIDE SEQUENCE</scope>
</reference>
<reference evidence="8" key="2">
    <citation type="submission" date="2021-12" db="EMBL/GenBank/DDBJ databases">
        <title>Resequencing data analysis of finger millet.</title>
        <authorList>
            <person name="Hatakeyama M."/>
            <person name="Aluri S."/>
            <person name="Balachadran M.T."/>
            <person name="Sivarajan S.R."/>
            <person name="Poveda L."/>
            <person name="Shimizu-Inatsugi R."/>
            <person name="Schlapbach R."/>
            <person name="Sreeman S.M."/>
            <person name="Shimizu K.K."/>
        </authorList>
    </citation>
    <scope>NUCLEOTIDE SEQUENCE</scope>
</reference>
<feature type="transmembrane region" description="Helical" evidence="7">
    <location>
        <begin position="133"/>
        <end position="150"/>
    </location>
</feature>
<feature type="transmembrane region" description="Helical" evidence="7">
    <location>
        <begin position="105"/>
        <end position="127"/>
    </location>
</feature>
<evidence type="ECO:0000256" key="4">
    <source>
        <dbReference type="ARBA" id="ARBA00022989"/>
    </source>
</evidence>
<keyword evidence="5 7" id="KW-0472">Membrane</keyword>
<comment type="subcellular location">
    <subcellularLocation>
        <location evidence="1">Membrane</location>
        <topology evidence="1">Multi-pass membrane protein</topology>
    </subcellularLocation>
</comment>
<comment type="caution">
    <text evidence="8">The sequence shown here is derived from an EMBL/GenBank/DDBJ whole genome shotgun (WGS) entry which is preliminary data.</text>
</comment>
<dbReference type="AlphaFoldDB" id="A0AAV5EMP3"/>
<dbReference type="PRINTS" id="PR00447">
    <property type="entry name" value="NATRESASSCMP"/>
</dbReference>
<feature type="compositionally biased region" description="Polar residues" evidence="6">
    <location>
        <begin position="352"/>
        <end position="364"/>
    </location>
</feature>
<protein>
    <submittedName>
        <fullName evidence="8">Uncharacterized protein</fullName>
    </submittedName>
</protein>
<evidence type="ECO:0000256" key="5">
    <source>
        <dbReference type="ARBA" id="ARBA00023136"/>
    </source>
</evidence>
<organism evidence="8 9">
    <name type="scientific">Eleusine coracana subsp. coracana</name>
    <dbReference type="NCBI Taxonomy" id="191504"/>
    <lineage>
        <taxon>Eukaryota</taxon>
        <taxon>Viridiplantae</taxon>
        <taxon>Streptophyta</taxon>
        <taxon>Embryophyta</taxon>
        <taxon>Tracheophyta</taxon>
        <taxon>Spermatophyta</taxon>
        <taxon>Magnoliopsida</taxon>
        <taxon>Liliopsida</taxon>
        <taxon>Poales</taxon>
        <taxon>Poaceae</taxon>
        <taxon>PACMAD clade</taxon>
        <taxon>Chloridoideae</taxon>
        <taxon>Cynodonteae</taxon>
        <taxon>Eleusininae</taxon>
        <taxon>Eleusine</taxon>
    </lineage>
</organism>
<keyword evidence="9" id="KW-1185">Reference proteome</keyword>
<dbReference type="GO" id="GO:0005886">
    <property type="term" value="C:plasma membrane"/>
    <property type="evidence" value="ECO:0007669"/>
    <property type="project" value="TreeGrafter"/>
</dbReference>
<evidence type="ECO:0000256" key="6">
    <source>
        <dbReference type="SAM" id="MobiDB-lite"/>
    </source>
</evidence>
<name>A0AAV5EMP3_ELECO</name>
<evidence type="ECO:0000256" key="2">
    <source>
        <dbReference type="ARBA" id="ARBA00009965"/>
    </source>
</evidence>
<proteinExistence type="inferred from homology"/>